<evidence type="ECO:0000313" key="7">
    <source>
        <dbReference type="EMBL" id="GMN29896.1"/>
    </source>
</evidence>
<dbReference type="PANTHER" id="PTHR31719">
    <property type="entry name" value="NAC TRANSCRIPTION FACTOR 56"/>
    <property type="match status" value="1"/>
</dbReference>
<gene>
    <name evidence="6" type="ORF">TIFTF001_050631</name>
    <name evidence="7" type="ORF">TIFTF001_050632</name>
</gene>
<accession>A0AA87ZNQ1</accession>
<evidence type="ECO:0000256" key="4">
    <source>
        <dbReference type="ARBA" id="ARBA00023242"/>
    </source>
</evidence>
<dbReference type="PROSITE" id="PS51005">
    <property type="entry name" value="NAC"/>
    <property type="match status" value="1"/>
</dbReference>
<keyword evidence="4" id="KW-0539">Nucleus</keyword>
<keyword evidence="1" id="KW-0805">Transcription regulation</keyword>
<proteinExistence type="predicted"/>
<evidence type="ECO:0000313" key="8">
    <source>
        <dbReference type="Proteomes" id="UP001187192"/>
    </source>
</evidence>
<organism evidence="7 8">
    <name type="scientific">Ficus carica</name>
    <name type="common">Common fig</name>
    <dbReference type="NCBI Taxonomy" id="3494"/>
    <lineage>
        <taxon>Eukaryota</taxon>
        <taxon>Viridiplantae</taxon>
        <taxon>Streptophyta</taxon>
        <taxon>Embryophyta</taxon>
        <taxon>Tracheophyta</taxon>
        <taxon>Spermatophyta</taxon>
        <taxon>Magnoliopsida</taxon>
        <taxon>eudicotyledons</taxon>
        <taxon>Gunneridae</taxon>
        <taxon>Pentapetalae</taxon>
        <taxon>rosids</taxon>
        <taxon>fabids</taxon>
        <taxon>Rosales</taxon>
        <taxon>Moraceae</taxon>
        <taxon>Ficeae</taxon>
        <taxon>Ficus</taxon>
    </lineage>
</organism>
<keyword evidence="3" id="KW-0804">Transcription</keyword>
<keyword evidence="8" id="KW-1185">Reference proteome</keyword>
<name>A0AA87ZNQ1_FICCA</name>
<dbReference type="InterPro" id="IPR003441">
    <property type="entry name" value="NAC-dom"/>
</dbReference>
<dbReference type="GO" id="GO:0006355">
    <property type="term" value="P:regulation of DNA-templated transcription"/>
    <property type="evidence" value="ECO:0007669"/>
    <property type="project" value="InterPro"/>
</dbReference>
<dbReference type="GO" id="GO:0003677">
    <property type="term" value="F:DNA binding"/>
    <property type="evidence" value="ECO:0007669"/>
    <property type="project" value="UniProtKB-KW"/>
</dbReference>
<dbReference type="InterPro" id="IPR036093">
    <property type="entry name" value="NAC_dom_sf"/>
</dbReference>
<dbReference type="Pfam" id="PF02365">
    <property type="entry name" value="NAM"/>
    <property type="match status" value="1"/>
</dbReference>
<dbReference type="SUPFAM" id="SSF101941">
    <property type="entry name" value="NAC domain"/>
    <property type="match status" value="1"/>
</dbReference>
<feature type="domain" description="NAC" evidence="5">
    <location>
        <begin position="3"/>
        <end position="147"/>
    </location>
</feature>
<dbReference type="Proteomes" id="UP001187192">
    <property type="component" value="Unassembled WGS sequence"/>
</dbReference>
<protein>
    <recommendedName>
        <fullName evidence="5">NAC domain-containing protein</fullName>
    </recommendedName>
</protein>
<keyword evidence="2" id="KW-0238">DNA-binding</keyword>
<dbReference type="Gene3D" id="2.170.150.80">
    <property type="entry name" value="NAC domain"/>
    <property type="match status" value="1"/>
</dbReference>
<evidence type="ECO:0000256" key="2">
    <source>
        <dbReference type="ARBA" id="ARBA00023125"/>
    </source>
</evidence>
<dbReference type="PANTHER" id="PTHR31719:SF179">
    <property type="entry name" value="OS08G0148400 PROTEIN"/>
    <property type="match status" value="1"/>
</dbReference>
<evidence type="ECO:0000259" key="5">
    <source>
        <dbReference type="PROSITE" id="PS51005"/>
    </source>
</evidence>
<sequence>MKIPTGYRFAPTDEELISYFLARKLRGMDLPPNVFKEVDIYGYTPQQLEDGYGARREKEMYFFTKNKLKYENGSRPTRQARDGFWRASTRKIPIKNDNGHEIGHKMLLNYRINADKKRNTEWLMYEYTIPPNSKKMDGYVLCKIYTKDNKQEVQINAQLEEHHPKMEQQPQPNHGTANCLQQQHLGYENQNVDSQYATGDEVFELIMEEIAKSGSDVQVPEYEPDFHHVDNTVAYLYQQNLPLQISQSRPNFLHQQEPAYESAAVHDVGFENQYMELSAIMEDELLAAEVLDRTEGSYMKLLMED</sequence>
<dbReference type="EMBL" id="BTGU01008532">
    <property type="protein sequence ID" value="GMN29896.1"/>
    <property type="molecule type" value="Genomic_DNA"/>
</dbReference>
<evidence type="ECO:0000256" key="1">
    <source>
        <dbReference type="ARBA" id="ARBA00023015"/>
    </source>
</evidence>
<reference evidence="7" key="1">
    <citation type="submission" date="2023-07" db="EMBL/GenBank/DDBJ databases">
        <title>draft genome sequence of fig (Ficus carica).</title>
        <authorList>
            <person name="Takahashi T."/>
            <person name="Nishimura K."/>
        </authorList>
    </citation>
    <scope>NUCLEOTIDE SEQUENCE</scope>
</reference>
<evidence type="ECO:0000313" key="6">
    <source>
        <dbReference type="EMBL" id="GMN29888.1"/>
    </source>
</evidence>
<comment type="caution">
    <text evidence="7">The sequence shown here is derived from an EMBL/GenBank/DDBJ whole genome shotgun (WGS) entry which is preliminary data.</text>
</comment>
<dbReference type="AlphaFoldDB" id="A0AA87ZNQ1"/>
<dbReference type="EMBL" id="BTGU01008531">
    <property type="protein sequence ID" value="GMN29888.1"/>
    <property type="molecule type" value="Genomic_DNA"/>
</dbReference>
<evidence type="ECO:0000256" key="3">
    <source>
        <dbReference type="ARBA" id="ARBA00023163"/>
    </source>
</evidence>